<dbReference type="AlphaFoldDB" id="A0A0A8YYH9"/>
<protein>
    <submittedName>
        <fullName evidence="1">Uncharacterized protein</fullName>
    </submittedName>
</protein>
<accession>A0A0A8YYH9</accession>
<organism evidence="1">
    <name type="scientific">Arundo donax</name>
    <name type="common">Giant reed</name>
    <name type="synonym">Donax arundinaceus</name>
    <dbReference type="NCBI Taxonomy" id="35708"/>
    <lineage>
        <taxon>Eukaryota</taxon>
        <taxon>Viridiplantae</taxon>
        <taxon>Streptophyta</taxon>
        <taxon>Embryophyta</taxon>
        <taxon>Tracheophyta</taxon>
        <taxon>Spermatophyta</taxon>
        <taxon>Magnoliopsida</taxon>
        <taxon>Liliopsida</taxon>
        <taxon>Poales</taxon>
        <taxon>Poaceae</taxon>
        <taxon>PACMAD clade</taxon>
        <taxon>Arundinoideae</taxon>
        <taxon>Arundineae</taxon>
        <taxon>Arundo</taxon>
    </lineage>
</organism>
<reference evidence="1" key="1">
    <citation type="submission" date="2014-09" db="EMBL/GenBank/DDBJ databases">
        <authorList>
            <person name="Magalhaes I.L.F."/>
            <person name="Oliveira U."/>
            <person name="Santos F.R."/>
            <person name="Vidigal T.H.D.A."/>
            <person name="Brescovit A.D."/>
            <person name="Santos A.J."/>
        </authorList>
    </citation>
    <scope>NUCLEOTIDE SEQUENCE</scope>
    <source>
        <tissue evidence="1">Shoot tissue taken approximately 20 cm above the soil surface</tissue>
    </source>
</reference>
<proteinExistence type="predicted"/>
<name>A0A0A8YYH9_ARUDO</name>
<evidence type="ECO:0000313" key="1">
    <source>
        <dbReference type="EMBL" id="JAD27652.1"/>
    </source>
</evidence>
<dbReference type="EMBL" id="GBRH01270243">
    <property type="protein sequence ID" value="JAD27652.1"/>
    <property type="molecule type" value="Transcribed_RNA"/>
</dbReference>
<reference evidence="1" key="2">
    <citation type="journal article" date="2015" name="Data Brief">
        <title>Shoot transcriptome of the giant reed, Arundo donax.</title>
        <authorList>
            <person name="Barrero R.A."/>
            <person name="Guerrero F.D."/>
            <person name="Moolhuijzen P."/>
            <person name="Goolsby J.A."/>
            <person name="Tidwell J."/>
            <person name="Bellgard S.E."/>
            <person name="Bellgard M.I."/>
        </authorList>
    </citation>
    <scope>NUCLEOTIDE SEQUENCE</scope>
    <source>
        <tissue evidence="1">Shoot tissue taken approximately 20 cm above the soil surface</tissue>
    </source>
</reference>
<sequence>MYPAVVGCRVCVAKVAPFGLVVGLLEIGSQGH</sequence>